<reference evidence="1" key="1">
    <citation type="submission" date="2023-06" db="EMBL/GenBank/DDBJ databases">
        <title>Phylogenetic Diversity of Rhizobium strains.</title>
        <authorList>
            <person name="Moura F.T."/>
            <person name="Helene L.C.F."/>
            <person name="Hungria M."/>
        </authorList>
    </citation>
    <scope>NUCLEOTIDE SEQUENCE</scope>
    <source>
        <strain evidence="1">CCGE524</strain>
    </source>
</reference>
<dbReference type="Proteomes" id="UP001172630">
    <property type="component" value="Unassembled WGS sequence"/>
</dbReference>
<protein>
    <submittedName>
        <fullName evidence="1">Uncharacterized protein</fullName>
    </submittedName>
</protein>
<evidence type="ECO:0000313" key="1">
    <source>
        <dbReference type="EMBL" id="MDL2409520.1"/>
    </source>
</evidence>
<dbReference type="RefSeq" id="WP_285883077.1">
    <property type="nucleotide sequence ID" value="NZ_JARFYN010000053.1"/>
</dbReference>
<accession>A0ABT7KND4</accession>
<sequence length="119" mass="12243">MLNSQRIQGGIDASPTLCGVLLFSPLTVGHAAQITSQPGVSGIDLITVTGVINVGDDALFRRLAPVADKAIVVLNSEAGALSAGIEIGQAIRLRGFATAPETRYVPMPCDLTNSDSAPE</sequence>
<evidence type="ECO:0000313" key="2">
    <source>
        <dbReference type="Proteomes" id="UP001172630"/>
    </source>
</evidence>
<organism evidence="1 2">
    <name type="scientific">Rhizobium calliandrae</name>
    <dbReference type="NCBI Taxonomy" id="1312182"/>
    <lineage>
        <taxon>Bacteria</taxon>
        <taxon>Pseudomonadati</taxon>
        <taxon>Pseudomonadota</taxon>
        <taxon>Alphaproteobacteria</taxon>
        <taxon>Hyphomicrobiales</taxon>
        <taxon>Rhizobiaceae</taxon>
        <taxon>Rhizobium/Agrobacterium group</taxon>
        <taxon>Rhizobium</taxon>
    </lineage>
</organism>
<proteinExistence type="predicted"/>
<keyword evidence="2" id="KW-1185">Reference proteome</keyword>
<name>A0ABT7KND4_9HYPH</name>
<gene>
    <name evidence="1" type="ORF">PY650_28585</name>
</gene>
<dbReference type="EMBL" id="JARFYN010000053">
    <property type="protein sequence ID" value="MDL2409520.1"/>
    <property type="molecule type" value="Genomic_DNA"/>
</dbReference>
<comment type="caution">
    <text evidence="1">The sequence shown here is derived from an EMBL/GenBank/DDBJ whole genome shotgun (WGS) entry which is preliminary data.</text>
</comment>